<keyword evidence="1" id="KW-0812">Transmembrane</keyword>
<feature type="transmembrane region" description="Helical" evidence="1">
    <location>
        <begin position="74"/>
        <end position="95"/>
    </location>
</feature>
<dbReference type="EMBL" id="VSSQ01002975">
    <property type="protein sequence ID" value="MPM18395.1"/>
    <property type="molecule type" value="Genomic_DNA"/>
</dbReference>
<feature type="transmembrane region" description="Helical" evidence="1">
    <location>
        <begin position="50"/>
        <end position="68"/>
    </location>
</feature>
<proteinExistence type="predicted"/>
<evidence type="ECO:0008006" key="3">
    <source>
        <dbReference type="Google" id="ProtNLM"/>
    </source>
</evidence>
<dbReference type="AlphaFoldDB" id="A0A644XQJ5"/>
<dbReference type="InterPro" id="IPR009709">
    <property type="entry name" value="DUF1290"/>
</dbReference>
<comment type="caution">
    <text evidence="2">The sequence shown here is derived from an EMBL/GenBank/DDBJ whole genome shotgun (WGS) entry which is preliminary data.</text>
</comment>
<evidence type="ECO:0000256" key="1">
    <source>
        <dbReference type="SAM" id="Phobius"/>
    </source>
</evidence>
<keyword evidence="1" id="KW-0472">Membrane</keyword>
<organism evidence="2">
    <name type="scientific">bioreactor metagenome</name>
    <dbReference type="NCBI Taxonomy" id="1076179"/>
    <lineage>
        <taxon>unclassified sequences</taxon>
        <taxon>metagenomes</taxon>
        <taxon>ecological metagenomes</taxon>
    </lineage>
</organism>
<sequence>MAIGCAAGLYFPGYFPESLSPYMAIALVASFDTIVGGLRAKYAGDYNEKIFISGFFLNAVLAVLLTMFGKRINLQLELAAMVVFVTRIFQNFAYLRRNLLNLD</sequence>
<accession>A0A644XQJ5</accession>
<reference evidence="2" key="1">
    <citation type="submission" date="2019-08" db="EMBL/GenBank/DDBJ databases">
        <authorList>
            <person name="Kucharzyk K."/>
            <person name="Murdoch R.W."/>
            <person name="Higgins S."/>
            <person name="Loffler F."/>
        </authorList>
    </citation>
    <scope>NUCLEOTIDE SEQUENCE</scope>
</reference>
<protein>
    <recommendedName>
        <fullName evidence="3">Small basic protein</fullName>
    </recommendedName>
</protein>
<feature type="transmembrane region" description="Helical" evidence="1">
    <location>
        <begin position="19"/>
        <end position="38"/>
    </location>
</feature>
<evidence type="ECO:0000313" key="2">
    <source>
        <dbReference type="EMBL" id="MPM18395.1"/>
    </source>
</evidence>
<gene>
    <name evidence="2" type="ORF">SDC9_64804</name>
</gene>
<dbReference type="Pfam" id="PF06947">
    <property type="entry name" value="DUF1290"/>
    <property type="match status" value="1"/>
</dbReference>
<keyword evidence="1" id="KW-1133">Transmembrane helix</keyword>
<name>A0A644XQJ5_9ZZZZ</name>